<sequence length="259" mass="28666">MLPPHSPKQNKILAALPPGSYTRLLPLLEHVPMPAGQVIYEPGLPFKYVYFPTNSVVARLYETASGACTQTGLIGNEGLVGVSALLGGENYSARVLVLSTGKGYRIKTSFVRDEFELGDELRQFVLRFAHALMVQTEQVAVSNRYHTVDQQLSYLLLMSLDRLPGNELHITHEQAGIMLGVRRESVTVAAHKLQAAGAIRCRRGHLAVADRQQLEASAGEQYEVVKKEYECLAAFYASHAVHSSELSPPRFKRFFQSAE</sequence>
<dbReference type="AlphaFoldDB" id="A0A1H8JFK1"/>
<dbReference type="PANTHER" id="PTHR24567:SF74">
    <property type="entry name" value="HTH-TYPE TRANSCRIPTIONAL REGULATOR ARCR"/>
    <property type="match status" value="1"/>
</dbReference>
<accession>A0A1H8JFK1</accession>
<dbReference type="InterPro" id="IPR036388">
    <property type="entry name" value="WH-like_DNA-bd_sf"/>
</dbReference>
<keyword evidence="2" id="KW-0238">DNA-binding</keyword>
<dbReference type="EMBL" id="FOCT01000007">
    <property type="protein sequence ID" value="SEN79076.1"/>
    <property type="molecule type" value="Genomic_DNA"/>
</dbReference>
<dbReference type="InterPro" id="IPR036390">
    <property type="entry name" value="WH_DNA-bd_sf"/>
</dbReference>
<gene>
    <name evidence="5" type="ORF">SAMN05216404_10752</name>
</gene>
<dbReference type="Proteomes" id="UP000183898">
    <property type="component" value="Unassembled WGS sequence"/>
</dbReference>
<feature type="domain" description="Cyclic nucleotide-binding" evidence="4">
    <location>
        <begin position="12"/>
        <end position="133"/>
    </location>
</feature>
<dbReference type="SMART" id="SM00100">
    <property type="entry name" value="cNMP"/>
    <property type="match status" value="1"/>
</dbReference>
<dbReference type="SUPFAM" id="SSF51206">
    <property type="entry name" value="cAMP-binding domain-like"/>
    <property type="match status" value="1"/>
</dbReference>
<evidence type="ECO:0000259" key="4">
    <source>
        <dbReference type="SMART" id="SM00100"/>
    </source>
</evidence>
<dbReference type="Gene3D" id="2.60.120.10">
    <property type="entry name" value="Jelly Rolls"/>
    <property type="match status" value="1"/>
</dbReference>
<dbReference type="InterPro" id="IPR012318">
    <property type="entry name" value="HTH_CRP"/>
</dbReference>
<dbReference type="GO" id="GO:0003700">
    <property type="term" value="F:DNA-binding transcription factor activity"/>
    <property type="evidence" value="ECO:0007669"/>
    <property type="project" value="TreeGrafter"/>
</dbReference>
<protein>
    <submittedName>
        <fullName evidence="5">cAMP-binding domain of CRP or a regulatory subunit of cAMP-dependent protein kinases</fullName>
    </submittedName>
</protein>
<dbReference type="GO" id="GO:0005829">
    <property type="term" value="C:cytosol"/>
    <property type="evidence" value="ECO:0007669"/>
    <property type="project" value="TreeGrafter"/>
</dbReference>
<keyword evidence="1" id="KW-0805">Transcription regulation</keyword>
<dbReference type="GO" id="GO:0003677">
    <property type="term" value="F:DNA binding"/>
    <property type="evidence" value="ECO:0007669"/>
    <property type="project" value="UniProtKB-KW"/>
</dbReference>
<dbReference type="RefSeq" id="WP_074746580.1">
    <property type="nucleotide sequence ID" value="NZ_FOCT01000007.1"/>
</dbReference>
<evidence type="ECO:0000256" key="1">
    <source>
        <dbReference type="ARBA" id="ARBA00023015"/>
    </source>
</evidence>
<dbReference type="InterPro" id="IPR014710">
    <property type="entry name" value="RmlC-like_jellyroll"/>
</dbReference>
<keyword evidence="5" id="KW-0418">Kinase</keyword>
<dbReference type="PANTHER" id="PTHR24567">
    <property type="entry name" value="CRP FAMILY TRANSCRIPTIONAL REGULATORY PROTEIN"/>
    <property type="match status" value="1"/>
</dbReference>
<name>A0A1H8JFK1_9PROT</name>
<evidence type="ECO:0000313" key="6">
    <source>
        <dbReference type="Proteomes" id="UP000183898"/>
    </source>
</evidence>
<dbReference type="SUPFAM" id="SSF46785">
    <property type="entry name" value="Winged helix' DNA-binding domain"/>
    <property type="match status" value="1"/>
</dbReference>
<dbReference type="GO" id="GO:0016301">
    <property type="term" value="F:kinase activity"/>
    <property type="evidence" value="ECO:0007669"/>
    <property type="project" value="UniProtKB-KW"/>
</dbReference>
<dbReference type="Gene3D" id="1.10.10.10">
    <property type="entry name" value="Winged helix-like DNA-binding domain superfamily/Winged helix DNA-binding domain"/>
    <property type="match status" value="1"/>
</dbReference>
<keyword evidence="3" id="KW-0804">Transcription</keyword>
<evidence type="ECO:0000313" key="5">
    <source>
        <dbReference type="EMBL" id="SEN79076.1"/>
    </source>
</evidence>
<dbReference type="Pfam" id="PF13545">
    <property type="entry name" value="HTH_Crp_2"/>
    <property type="match status" value="1"/>
</dbReference>
<proteinExistence type="predicted"/>
<evidence type="ECO:0000256" key="3">
    <source>
        <dbReference type="ARBA" id="ARBA00023163"/>
    </source>
</evidence>
<evidence type="ECO:0000256" key="2">
    <source>
        <dbReference type="ARBA" id="ARBA00023125"/>
    </source>
</evidence>
<dbReference type="InterPro" id="IPR000595">
    <property type="entry name" value="cNMP-bd_dom"/>
</dbReference>
<keyword evidence="5" id="KW-0808">Transferase</keyword>
<dbReference type="InterPro" id="IPR050397">
    <property type="entry name" value="Env_Response_Regulators"/>
</dbReference>
<dbReference type="InterPro" id="IPR018490">
    <property type="entry name" value="cNMP-bd_dom_sf"/>
</dbReference>
<reference evidence="5 6" key="1">
    <citation type="submission" date="2016-10" db="EMBL/GenBank/DDBJ databases">
        <authorList>
            <person name="de Groot N.N."/>
        </authorList>
    </citation>
    <scope>NUCLEOTIDE SEQUENCE [LARGE SCALE GENOMIC DNA]</scope>
    <source>
        <strain evidence="5 6">Nl18</strain>
    </source>
</reference>
<organism evidence="5 6">
    <name type="scientific">Nitrosospira multiformis</name>
    <dbReference type="NCBI Taxonomy" id="1231"/>
    <lineage>
        <taxon>Bacteria</taxon>
        <taxon>Pseudomonadati</taxon>
        <taxon>Pseudomonadota</taxon>
        <taxon>Betaproteobacteria</taxon>
        <taxon>Nitrosomonadales</taxon>
        <taxon>Nitrosomonadaceae</taxon>
        <taxon>Nitrosospira</taxon>
    </lineage>
</organism>